<proteinExistence type="predicted"/>
<evidence type="ECO:0000256" key="10">
    <source>
        <dbReference type="ARBA" id="ARBA00023284"/>
    </source>
</evidence>
<reference evidence="14" key="1">
    <citation type="submission" date="2021-02" db="EMBL/GenBank/DDBJ databases">
        <authorList>
            <person name="Nieuwenhuis M."/>
            <person name="Van De Peppel L.J.J."/>
        </authorList>
    </citation>
    <scope>NUCLEOTIDE SEQUENCE</scope>
    <source>
        <strain evidence="14">D49</strain>
    </source>
</reference>
<feature type="region of interest" description="Disordered" evidence="13">
    <location>
        <begin position="476"/>
        <end position="530"/>
    </location>
</feature>
<evidence type="ECO:0000256" key="1">
    <source>
        <dbReference type="ARBA" id="ARBA00001973"/>
    </source>
</evidence>
<evidence type="ECO:0000256" key="3">
    <source>
        <dbReference type="ARBA" id="ARBA00013714"/>
    </source>
</evidence>
<reference evidence="14" key="2">
    <citation type="submission" date="2021-10" db="EMBL/GenBank/DDBJ databases">
        <title>Phylogenomics reveals ancestral predisposition of the termite-cultivated fungus Termitomyces towards a domesticated lifestyle.</title>
        <authorList>
            <person name="Auxier B."/>
            <person name="Grum-Grzhimaylo A."/>
            <person name="Cardenas M.E."/>
            <person name="Lodge J.D."/>
            <person name="Laessoe T."/>
            <person name="Pedersen O."/>
            <person name="Smith M.E."/>
            <person name="Kuyper T.W."/>
            <person name="Franco-Molano E.A."/>
            <person name="Baroni T.J."/>
            <person name="Aanen D.K."/>
        </authorList>
    </citation>
    <scope>NUCLEOTIDE SEQUENCE</scope>
    <source>
        <strain evidence="14">D49</strain>
    </source>
</reference>
<protein>
    <recommendedName>
        <fullName evidence="3">Mitochondrial intermembrane space import and assembly protein 40</fullName>
    </recommendedName>
    <alternativeName>
        <fullName evidence="11">Mitochondrial import inner membrane translocase TIM40</fullName>
    </alternativeName>
</protein>
<dbReference type="InterPro" id="IPR039289">
    <property type="entry name" value="CHCHD4"/>
</dbReference>
<feature type="compositionally biased region" description="Basic residues" evidence="13">
    <location>
        <begin position="7"/>
        <end position="17"/>
    </location>
</feature>
<dbReference type="PROSITE" id="PS51808">
    <property type="entry name" value="CHCH"/>
    <property type="match status" value="1"/>
</dbReference>
<comment type="cofactor">
    <cofactor evidence="1">
        <name>Cu(2+)</name>
        <dbReference type="ChEBI" id="CHEBI:29036"/>
    </cofactor>
</comment>
<evidence type="ECO:0000256" key="13">
    <source>
        <dbReference type="SAM" id="MobiDB-lite"/>
    </source>
</evidence>
<gene>
    <name evidence="14" type="ORF">H0H81_002949</name>
</gene>
<dbReference type="EMBL" id="JABCKI010005722">
    <property type="protein sequence ID" value="KAG5639417.1"/>
    <property type="molecule type" value="Genomic_DNA"/>
</dbReference>
<dbReference type="GO" id="GO:0045041">
    <property type="term" value="P:protein import into mitochondrial intermembrane space"/>
    <property type="evidence" value="ECO:0007669"/>
    <property type="project" value="InterPro"/>
</dbReference>
<evidence type="ECO:0000256" key="6">
    <source>
        <dbReference type="ARBA" id="ARBA00023002"/>
    </source>
</evidence>
<keyword evidence="7" id="KW-0811">Translocation</keyword>
<dbReference type="Gene3D" id="1.10.287.2900">
    <property type="match status" value="1"/>
</dbReference>
<dbReference type="GO" id="GO:0005758">
    <property type="term" value="C:mitochondrial intermembrane space"/>
    <property type="evidence" value="ECO:0007669"/>
    <property type="project" value="TreeGrafter"/>
</dbReference>
<feature type="region of interest" description="Disordered" evidence="13">
    <location>
        <begin position="1"/>
        <end position="42"/>
    </location>
</feature>
<dbReference type="PANTHER" id="PTHR21622">
    <property type="entry name" value="COILED-COIL-HELIX-COILED-COIL-HELIX DOMAIN CONTAINING 4"/>
    <property type="match status" value="1"/>
</dbReference>
<keyword evidence="5" id="KW-0653">Protein transport</keyword>
<name>A0A9P7G2N4_9AGAR</name>
<evidence type="ECO:0000313" key="14">
    <source>
        <dbReference type="EMBL" id="KAG5639417.1"/>
    </source>
</evidence>
<evidence type="ECO:0000256" key="11">
    <source>
        <dbReference type="ARBA" id="ARBA00033150"/>
    </source>
</evidence>
<dbReference type="GO" id="GO:0005743">
    <property type="term" value="C:mitochondrial inner membrane"/>
    <property type="evidence" value="ECO:0007669"/>
    <property type="project" value="UniProtKB-SubCell"/>
</dbReference>
<feature type="coiled-coil region" evidence="12">
    <location>
        <begin position="119"/>
        <end position="186"/>
    </location>
</feature>
<evidence type="ECO:0000256" key="7">
    <source>
        <dbReference type="ARBA" id="ARBA00023010"/>
    </source>
</evidence>
<dbReference type="AlphaFoldDB" id="A0A9P7G2N4"/>
<sequence length="530" mass="60117">MASLHPPRSHPRHRPHRSQTDLPAHPTLPRRTPHRSATYPDEAPWQHMAHTYTWVVEHEYITLEKRDRKTEQWILEQQMFLAAEGGDRVPLRGPSAQQKIWEEMVYSYEIEAERWMRHEEEARRRAAEREKKTRFLEEEIRRIEARIRYNREAERRKMVEERQRVHEEFKERERRARAKAERLTAEAWRRYEERWASLATSSEPLSFSAIPWPVTTQPAKPENMKPAAIIQFLFSNLHSENLTRKERIRAAQLRWHPDRFQRTLAKVVDQDKALVEEGAGVVARCLNDMMARETAAARQSINRVRLTVGASAAVAATYLTWRLTSDSHSIALDSATKLPSVQQPAVSSPAEHILFSPPPAYETPASVEPVLEDPAPSKASDGSQDTSDPPPVNTEGEGSPDAGAGGAFNPVTGEINWDCPCLGGMAHGPCGLQFREAFSCFVFSEEEPKGINCVEKFKAMQDCFREHPDVYGDEIMDDDDDDEAAPAPVAVDAAVQPSSTPTRDEAMTLESVPEAENLEPQKEQPSKTTV</sequence>
<evidence type="ECO:0000256" key="4">
    <source>
        <dbReference type="ARBA" id="ARBA00022448"/>
    </source>
</evidence>
<comment type="subcellular location">
    <subcellularLocation>
        <location evidence="2">Mitochondrion inner membrane</location>
        <topology evidence="2">Single-pass type II membrane protein</topology>
        <orientation evidence="2">Intermembrane side</orientation>
    </subcellularLocation>
</comment>
<feature type="compositionally biased region" description="Basic and acidic residues" evidence="13">
    <location>
        <begin position="519"/>
        <end position="530"/>
    </location>
</feature>
<comment type="caution">
    <text evidence="14">The sequence shown here is derived from an EMBL/GenBank/DDBJ whole genome shotgun (WGS) entry which is preliminary data.</text>
</comment>
<evidence type="ECO:0000256" key="5">
    <source>
        <dbReference type="ARBA" id="ARBA00022927"/>
    </source>
</evidence>
<feature type="region of interest" description="Disordered" evidence="13">
    <location>
        <begin position="349"/>
        <end position="409"/>
    </location>
</feature>
<dbReference type="OrthoDB" id="412109at2759"/>
<evidence type="ECO:0000313" key="15">
    <source>
        <dbReference type="Proteomes" id="UP000717328"/>
    </source>
</evidence>
<dbReference type="PANTHER" id="PTHR21622:SF0">
    <property type="entry name" value="COILED-COIL-HELIX-COILED-COIL-HELIX DOMAIN CONTAINING 4"/>
    <property type="match status" value="1"/>
</dbReference>
<keyword evidence="6" id="KW-0560">Oxidoreductase</keyword>
<evidence type="ECO:0000256" key="8">
    <source>
        <dbReference type="ARBA" id="ARBA00023128"/>
    </source>
</evidence>
<dbReference type="GO" id="GO:0015035">
    <property type="term" value="F:protein-disulfide reductase activity"/>
    <property type="evidence" value="ECO:0007669"/>
    <property type="project" value="InterPro"/>
</dbReference>
<keyword evidence="9" id="KW-1015">Disulfide bond</keyword>
<keyword evidence="10" id="KW-0676">Redox-active center</keyword>
<accession>A0A9P7G2N4</accession>
<keyword evidence="15" id="KW-1185">Reference proteome</keyword>
<keyword evidence="8" id="KW-0496">Mitochondrion</keyword>
<evidence type="ECO:0000256" key="2">
    <source>
        <dbReference type="ARBA" id="ARBA00004164"/>
    </source>
</evidence>
<organism evidence="14 15">
    <name type="scientific">Sphagnurus paluster</name>
    <dbReference type="NCBI Taxonomy" id="117069"/>
    <lineage>
        <taxon>Eukaryota</taxon>
        <taxon>Fungi</taxon>
        <taxon>Dikarya</taxon>
        <taxon>Basidiomycota</taxon>
        <taxon>Agaricomycotina</taxon>
        <taxon>Agaricomycetes</taxon>
        <taxon>Agaricomycetidae</taxon>
        <taxon>Agaricales</taxon>
        <taxon>Tricholomatineae</taxon>
        <taxon>Lyophyllaceae</taxon>
        <taxon>Sphagnurus</taxon>
    </lineage>
</organism>
<dbReference type="Proteomes" id="UP000717328">
    <property type="component" value="Unassembled WGS sequence"/>
</dbReference>
<keyword evidence="4" id="KW-0813">Transport</keyword>
<keyword evidence="12" id="KW-0175">Coiled coil</keyword>
<feature type="compositionally biased region" description="Low complexity" evidence="13">
    <location>
        <begin position="485"/>
        <end position="495"/>
    </location>
</feature>
<evidence type="ECO:0000256" key="9">
    <source>
        <dbReference type="ARBA" id="ARBA00023157"/>
    </source>
</evidence>
<evidence type="ECO:0000256" key="12">
    <source>
        <dbReference type="SAM" id="Coils"/>
    </source>
</evidence>